<keyword evidence="1" id="KW-0472">Membrane</keyword>
<keyword evidence="1" id="KW-0812">Transmembrane</keyword>
<dbReference type="EMBL" id="CM001440">
    <property type="protein sequence ID" value="EHR59729.1"/>
    <property type="molecule type" value="Genomic_DNA"/>
</dbReference>
<evidence type="ECO:0000256" key="1">
    <source>
        <dbReference type="SAM" id="Phobius"/>
    </source>
</evidence>
<feature type="transmembrane region" description="Helical" evidence="1">
    <location>
        <begin position="113"/>
        <end position="132"/>
    </location>
</feature>
<gene>
    <name evidence="2" type="ORF">SaccyDRAFT_0806</name>
</gene>
<sequence length="142" mass="14463">MLGVAAVTGILILLGAWWAGPSLFGAGTAGADRRIVDATVTNPVECTNPDAEETVRFRLGGQSHEGLLSGCGHDQDEQVRIALAEDPAEAQGPVPVALAATAPGVDDLRRPTGLGLLMLSCAAGGTYAYLLARGPRSSLAVT</sequence>
<dbReference type="STRING" id="882082.SaccyDRAFT_0806"/>
<keyword evidence="1" id="KW-1133">Transmembrane helix</keyword>
<keyword evidence="3" id="KW-1185">Reference proteome</keyword>
<name>H5XJH9_9PSEU</name>
<dbReference type="Proteomes" id="UP000002791">
    <property type="component" value="Chromosome"/>
</dbReference>
<dbReference type="OrthoDB" id="5189203at2"/>
<accession>H5XJH9</accession>
<evidence type="ECO:0000313" key="2">
    <source>
        <dbReference type="EMBL" id="EHR59729.1"/>
    </source>
</evidence>
<dbReference type="RefSeq" id="WP_005453822.1">
    <property type="nucleotide sequence ID" value="NZ_CM001440.1"/>
</dbReference>
<evidence type="ECO:0000313" key="3">
    <source>
        <dbReference type="Proteomes" id="UP000002791"/>
    </source>
</evidence>
<dbReference type="HOGENOM" id="CLU_133734_0_0_11"/>
<dbReference type="eggNOG" id="ENOG50341X2">
    <property type="taxonomic scope" value="Bacteria"/>
</dbReference>
<proteinExistence type="predicted"/>
<dbReference type="AlphaFoldDB" id="H5XJH9"/>
<organism evidence="2 3">
    <name type="scientific">Saccharomonospora cyanea NA-134</name>
    <dbReference type="NCBI Taxonomy" id="882082"/>
    <lineage>
        <taxon>Bacteria</taxon>
        <taxon>Bacillati</taxon>
        <taxon>Actinomycetota</taxon>
        <taxon>Actinomycetes</taxon>
        <taxon>Pseudonocardiales</taxon>
        <taxon>Pseudonocardiaceae</taxon>
        <taxon>Saccharomonospora</taxon>
    </lineage>
</organism>
<reference evidence="2 3" key="1">
    <citation type="submission" date="2011-11" db="EMBL/GenBank/DDBJ databases">
        <title>The Noncontiguous Finished sequence of Saccharomonospora cyanea NA-134.</title>
        <authorList>
            <consortium name="US DOE Joint Genome Institute"/>
            <person name="Lucas S."/>
            <person name="Han J."/>
            <person name="Lapidus A."/>
            <person name="Cheng J.-F."/>
            <person name="Goodwin L."/>
            <person name="Pitluck S."/>
            <person name="Peters L."/>
            <person name="Ovchinnikova G."/>
            <person name="Lu M."/>
            <person name="Detter J.C."/>
            <person name="Han C."/>
            <person name="Tapia R."/>
            <person name="Land M."/>
            <person name="Hauser L."/>
            <person name="Kyrpides N."/>
            <person name="Ivanova N."/>
            <person name="Pagani I."/>
            <person name="Brambilla E.-M."/>
            <person name="Klenk H.-P."/>
            <person name="Woyke T."/>
        </authorList>
    </citation>
    <scope>NUCLEOTIDE SEQUENCE [LARGE SCALE GENOMIC DNA]</scope>
    <source>
        <strain evidence="2 3">NA-134</strain>
    </source>
</reference>
<protein>
    <submittedName>
        <fullName evidence="2">Uncharacterized protein</fullName>
    </submittedName>
</protein>